<feature type="chain" id="PRO_5006914988" evidence="1">
    <location>
        <begin position="20"/>
        <end position="74"/>
    </location>
</feature>
<protein>
    <submittedName>
        <fullName evidence="2">Uncharacterized protein</fullName>
    </submittedName>
</protein>
<feature type="signal peptide" evidence="1">
    <location>
        <begin position="1"/>
        <end position="19"/>
    </location>
</feature>
<gene>
    <name evidence="2" type="ORF">Llan_1532</name>
</gene>
<keyword evidence="1" id="KW-0732">Signal</keyword>
<dbReference type="eggNOG" id="ENOG503264G">
    <property type="taxonomic scope" value="Bacteria"/>
</dbReference>
<keyword evidence="3" id="KW-1185">Reference proteome</keyword>
<evidence type="ECO:0000313" key="3">
    <source>
        <dbReference type="Proteomes" id="UP000054869"/>
    </source>
</evidence>
<organism evidence="2 3">
    <name type="scientific">Legionella lansingensis</name>
    <dbReference type="NCBI Taxonomy" id="45067"/>
    <lineage>
        <taxon>Bacteria</taxon>
        <taxon>Pseudomonadati</taxon>
        <taxon>Pseudomonadota</taxon>
        <taxon>Gammaproteobacteria</taxon>
        <taxon>Legionellales</taxon>
        <taxon>Legionellaceae</taxon>
        <taxon>Legionella</taxon>
    </lineage>
</organism>
<dbReference type="AlphaFoldDB" id="A0A0W0VQD0"/>
<evidence type="ECO:0000313" key="2">
    <source>
        <dbReference type="EMBL" id="KTD21958.1"/>
    </source>
</evidence>
<name>A0A0W0VQD0_9GAMM</name>
<proteinExistence type="predicted"/>
<dbReference type="PATRIC" id="fig|45067.4.peg.1605"/>
<comment type="caution">
    <text evidence="2">The sequence shown here is derived from an EMBL/GenBank/DDBJ whole genome shotgun (WGS) entry which is preliminary data.</text>
</comment>
<dbReference type="OrthoDB" id="5638924at2"/>
<evidence type="ECO:0000256" key="1">
    <source>
        <dbReference type="SAM" id="SignalP"/>
    </source>
</evidence>
<accession>A0A0W0VQD0</accession>
<dbReference type="Proteomes" id="UP000054869">
    <property type="component" value="Unassembled WGS sequence"/>
</dbReference>
<reference evidence="2 3" key="1">
    <citation type="submission" date="2015-11" db="EMBL/GenBank/DDBJ databases">
        <title>Genomic analysis of 38 Legionella species identifies large and diverse effector repertoires.</title>
        <authorList>
            <person name="Burstein D."/>
            <person name="Amaro F."/>
            <person name="Zusman T."/>
            <person name="Lifshitz Z."/>
            <person name="Cohen O."/>
            <person name="Gilbert J.A."/>
            <person name="Pupko T."/>
            <person name="Shuman H.A."/>
            <person name="Segal G."/>
        </authorList>
    </citation>
    <scope>NUCLEOTIDE SEQUENCE [LARGE SCALE GENOMIC DNA]</scope>
    <source>
        <strain evidence="2 3">ATCC 49751</strain>
    </source>
</reference>
<dbReference type="RefSeq" id="WP_028374137.1">
    <property type="nucleotide sequence ID" value="NZ_CAAAJD010000044.1"/>
</dbReference>
<dbReference type="EMBL" id="LNYI01000030">
    <property type="protein sequence ID" value="KTD21958.1"/>
    <property type="molecule type" value="Genomic_DNA"/>
</dbReference>
<sequence>MHKLINTMLLLLVLFPVYATEPSEEEIQSQQYDQEACVQKILNPCIEKCKHQDDIDCRQACQENAKNECRQAGE</sequence>
<dbReference type="STRING" id="45067.Llan_1532"/>